<evidence type="ECO:0000313" key="1">
    <source>
        <dbReference type="EMBL" id="KAJ1983668.1"/>
    </source>
</evidence>
<dbReference type="Proteomes" id="UP001151582">
    <property type="component" value="Unassembled WGS sequence"/>
</dbReference>
<comment type="caution">
    <text evidence="1">The sequence shown here is derived from an EMBL/GenBank/DDBJ whole genome shotgun (WGS) entry which is preliminary data.</text>
</comment>
<accession>A0A9W8B5B9</accession>
<dbReference type="CDD" id="cd22849">
    <property type="entry name" value="NuzM"/>
    <property type="match status" value="1"/>
</dbReference>
<sequence length="163" mass="17984">MSAFWQTVKKYLVVNPKAVDSMLNPGTYRKPSPNSQKKYIPKVTEAFDVANNYYFQRDVRRNYPRLAVYTQSDVANFLLGPPAAKEANALPSGEQAQTSVAESADQSLSATSMSLPQVIESLKAPLYTATNLPPVPGKTVKFEATSELPCDIPGEYFPIYTAR</sequence>
<evidence type="ECO:0000313" key="2">
    <source>
        <dbReference type="Proteomes" id="UP001151582"/>
    </source>
</evidence>
<name>A0A9W8B5B9_9FUNG</name>
<reference evidence="1" key="1">
    <citation type="submission" date="2022-07" db="EMBL/GenBank/DDBJ databases">
        <title>Phylogenomic reconstructions and comparative analyses of Kickxellomycotina fungi.</title>
        <authorList>
            <person name="Reynolds N.K."/>
            <person name="Stajich J.E."/>
            <person name="Barry K."/>
            <person name="Grigoriev I.V."/>
            <person name="Crous P."/>
            <person name="Smith M.E."/>
        </authorList>
    </citation>
    <scope>NUCLEOTIDE SEQUENCE</scope>
    <source>
        <strain evidence="1">RSA 567</strain>
    </source>
</reference>
<dbReference type="InterPro" id="IPR016813">
    <property type="entry name" value="NADH_Ub_cplx-1_21kDa"/>
</dbReference>
<keyword evidence="2" id="KW-1185">Reference proteome</keyword>
<dbReference type="PANTHER" id="PTHR37325">
    <property type="entry name" value="OXIDOREDUCTASE 21 KDA SUBUNIT, PUTATIVE (AFU_ORTHOLOGUE AFUA_4G05910)-RELATED"/>
    <property type="match status" value="1"/>
</dbReference>
<dbReference type="OrthoDB" id="2093493at2759"/>
<protein>
    <submittedName>
        <fullName evidence="1">Uncharacterized protein</fullName>
    </submittedName>
</protein>
<organism evidence="1 2">
    <name type="scientific">Dimargaris verticillata</name>
    <dbReference type="NCBI Taxonomy" id="2761393"/>
    <lineage>
        <taxon>Eukaryota</taxon>
        <taxon>Fungi</taxon>
        <taxon>Fungi incertae sedis</taxon>
        <taxon>Zoopagomycota</taxon>
        <taxon>Kickxellomycotina</taxon>
        <taxon>Dimargaritomycetes</taxon>
        <taxon>Dimargaritales</taxon>
        <taxon>Dimargaritaceae</taxon>
        <taxon>Dimargaris</taxon>
    </lineage>
</organism>
<proteinExistence type="predicted"/>
<gene>
    <name evidence="1" type="ORF">H4R34_001139</name>
</gene>
<dbReference type="AlphaFoldDB" id="A0A9W8B5B9"/>
<dbReference type="EMBL" id="JANBQB010000045">
    <property type="protein sequence ID" value="KAJ1983668.1"/>
    <property type="molecule type" value="Genomic_DNA"/>
</dbReference>
<dbReference type="PANTHER" id="PTHR37325:SF1">
    <property type="entry name" value="OXIDOREDUCTASE 21 KDA SUBUNIT, PUTATIVE (AFU_ORTHOLOGUE AFUA_4G05910)-RELATED"/>
    <property type="match status" value="1"/>
</dbReference>